<dbReference type="EMBL" id="CAJHNH020001237">
    <property type="protein sequence ID" value="CAG5122200.1"/>
    <property type="molecule type" value="Genomic_DNA"/>
</dbReference>
<gene>
    <name evidence="2" type="ORF">CUNI_LOCUS7758</name>
</gene>
<dbReference type="OrthoDB" id="5799458at2759"/>
<dbReference type="SUPFAM" id="SSF90257">
    <property type="entry name" value="Myosin rod fragments"/>
    <property type="match status" value="1"/>
</dbReference>
<dbReference type="Proteomes" id="UP000678393">
    <property type="component" value="Unassembled WGS sequence"/>
</dbReference>
<feature type="non-terminal residue" evidence="2">
    <location>
        <position position="1"/>
    </location>
</feature>
<protein>
    <submittedName>
        <fullName evidence="2">Uncharacterized protein</fullName>
    </submittedName>
</protein>
<feature type="coiled-coil region" evidence="1">
    <location>
        <begin position="245"/>
        <end position="272"/>
    </location>
</feature>
<proteinExistence type="predicted"/>
<reference evidence="2" key="1">
    <citation type="submission" date="2021-04" db="EMBL/GenBank/DDBJ databases">
        <authorList>
            <consortium name="Molecular Ecology Group"/>
        </authorList>
    </citation>
    <scope>NUCLEOTIDE SEQUENCE</scope>
</reference>
<feature type="coiled-coil region" evidence="1">
    <location>
        <begin position="384"/>
        <end position="460"/>
    </location>
</feature>
<dbReference type="AlphaFoldDB" id="A0A8S3Z3L9"/>
<organism evidence="2 3">
    <name type="scientific">Candidula unifasciata</name>
    <dbReference type="NCBI Taxonomy" id="100452"/>
    <lineage>
        <taxon>Eukaryota</taxon>
        <taxon>Metazoa</taxon>
        <taxon>Spiralia</taxon>
        <taxon>Lophotrochozoa</taxon>
        <taxon>Mollusca</taxon>
        <taxon>Gastropoda</taxon>
        <taxon>Heterobranchia</taxon>
        <taxon>Euthyneura</taxon>
        <taxon>Panpulmonata</taxon>
        <taxon>Eupulmonata</taxon>
        <taxon>Stylommatophora</taxon>
        <taxon>Helicina</taxon>
        <taxon>Helicoidea</taxon>
        <taxon>Geomitridae</taxon>
        <taxon>Candidula</taxon>
    </lineage>
</organism>
<name>A0A8S3Z3L9_9EUPU</name>
<feature type="coiled-coil region" evidence="1">
    <location>
        <begin position="101"/>
        <end position="189"/>
    </location>
</feature>
<evidence type="ECO:0000313" key="3">
    <source>
        <dbReference type="Proteomes" id="UP000678393"/>
    </source>
</evidence>
<evidence type="ECO:0000313" key="2">
    <source>
        <dbReference type="EMBL" id="CAG5122200.1"/>
    </source>
</evidence>
<accession>A0A8S3Z3L9</accession>
<keyword evidence="1" id="KW-0175">Coiled coil</keyword>
<sequence>RRHINLSTELNQSEIESLIDRELTKIEQAYRQAVAALEEKHFVENKTMLENFEQDKKCLISEQKHVEAIILAEQQRDLQTAFAQEKYDLVQKHEGEKSYMYHQYQQEIATLQKRLLQAQSHTEDNECLKQSVQHLETQVAKCKEDIQQLENRQKSDCKVQLQQQEIALRREFEQERKQLEEQCLSGKLKEDFFMLVKEHTDREVRQSQAVLLNQLQKDRKDMATAFEEEKCHIYEKADSERETLVAKYEKQIASLKTELNETLSKLEAEKQMICEMSLKYAKDSIASENALETLRKSMELAKVSTSMALAQSKFVRELELMKQKAKHMVEVESYTKLQINLVEHQRLVITLQNALRERESVIDKFIKQADAETWKVTKMMEARIKGIQSKLDLAQDELTRYKEKYLQTCAQMNQRNLILKDLYLENSDLMKALADSEDKRKQLHQQKRTMKEKLDTYRKTIDTVYENLSR</sequence>
<keyword evidence="3" id="KW-1185">Reference proteome</keyword>
<comment type="caution">
    <text evidence="2">The sequence shown here is derived from an EMBL/GenBank/DDBJ whole genome shotgun (WGS) entry which is preliminary data.</text>
</comment>
<evidence type="ECO:0000256" key="1">
    <source>
        <dbReference type="SAM" id="Coils"/>
    </source>
</evidence>